<dbReference type="Proteomes" id="UP001358417">
    <property type="component" value="Unassembled WGS sequence"/>
</dbReference>
<dbReference type="PANTHER" id="PTHR24148">
    <property type="entry name" value="ANKYRIN REPEAT DOMAIN-CONTAINING PROTEIN 39 HOMOLOG-RELATED"/>
    <property type="match status" value="1"/>
</dbReference>
<evidence type="ECO:0000313" key="1">
    <source>
        <dbReference type="EMBL" id="KAK5057503.1"/>
    </source>
</evidence>
<dbReference type="GeneID" id="89979653"/>
<keyword evidence="2" id="KW-1185">Reference proteome</keyword>
<dbReference type="InterPro" id="IPR052895">
    <property type="entry name" value="HetReg/Transcr_Mod"/>
</dbReference>
<gene>
    <name evidence="1" type="ORF">LTR84_011503</name>
</gene>
<organism evidence="1 2">
    <name type="scientific">Exophiala bonariae</name>
    <dbReference type="NCBI Taxonomy" id="1690606"/>
    <lineage>
        <taxon>Eukaryota</taxon>
        <taxon>Fungi</taxon>
        <taxon>Dikarya</taxon>
        <taxon>Ascomycota</taxon>
        <taxon>Pezizomycotina</taxon>
        <taxon>Eurotiomycetes</taxon>
        <taxon>Chaetothyriomycetidae</taxon>
        <taxon>Chaetothyriales</taxon>
        <taxon>Herpotrichiellaceae</taxon>
        <taxon>Exophiala</taxon>
    </lineage>
</organism>
<sequence>MTSGDLRVLELVSHTPKITPGLSSWVMDWASTEGRTLRLPPHLRSIQKRLFDASRSQKVQYSTASDQRTIVLKGMILGEIAGLVPPTADLPELNDTENRSRLIEERLYLSAFDEPLCDRKPLNLDDFSADKRGKALLDTATTLMQGTSVLLLDWYDRAEGERSLNTLRSWVYEAQWRRNLQEAADGRLSHEWKDIEASLKTNTFFVTTDKMLGTCAAVNAALACGDRVAVLYGSDMPVLLRKASGHTASSRSGCDKDGKGVSVGDPLPSESFQFLGVAYVHGLMDGEAMNLVDTGRATVEQITLI</sequence>
<protein>
    <submittedName>
        <fullName evidence="1">Uncharacterized protein</fullName>
    </submittedName>
</protein>
<dbReference type="AlphaFoldDB" id="A0AAV9NJV5"/>
<dbReference type="PANTHER" id="PTHR24148:SF64">
    <property type="entry name" value="HETEROKARYON INCOMPATIBILITY DOMAIN-CONTAINING PROTEIN"/>
    <property type="match status" value="1"/>
</dbReference>
<comment type="caution">
    <text evidence="1">The sequence shown here is derived from an EMBL/GenBank/DDBJ whole genome shotgun (WGS) entry which is preliminary data.</text>
</comment>
<reference evidence="1 2" key="1">
    <citation type="submission" date="2023-08" db="EMBL/GenBank/DDBJ databases">
        <title>Black Yeasts Isolated from many extreme environments.</title>
        <authorList>
            <person name="Coleine C."/>
            <person name="Stajich J.E."/>
            <person name="Selbmann L."/>
        </authorList>
    </citation>
    <scope>NUCLEOTIDE SEQUENCE [LARGE SCALE GENOMIC DNA]</scope>
    <source>
        <strain evidence="1 2">CCFEE 5792</strain>
    </source>
</reference>
<accession>A0AAV9NJV5</accession>
<evidence type="ECO:0000313" key="2">
    <source>
        <dbReference type="Proteomes" id="UP001358417"/>
    </source>
</evidence>
<dbReference type="EMBL" id="JAVRRD010000006">
    <property type="protein sequence ID" value="KAK5057503.1"/>
    <property type="molecule type" value="Genomic_DNA"/>
</dbReference>
<proteinExistence type="predicted"/>
<dbReference type="RefSeq" id="XP_064708621.1">
    <property type="nucleotide sequence ID" value="XM_064855032.1"/>
</dbReference>
<name>A0AAV9NJV5_9EURO</name>